<evidence type="ECO:0000313" key="2">
    <source>
        <dbReference type="WBParaSite" id="Minc3s01416g23643"/>
    </source>
</evidence>
<dbReference type="AlphaFoldDB" id="A0A914M828"/>
<name>A0A914M828_MELIC</name>
<keyword evidence="1" id="KW-1185">Reference proteome</keyword>
<reference evidence="2" key="1">
    <citation type="submission" date="2022-11" db="UniProtKB">
        <authorList>
            <consortium name="WormBaseParasite"/>
        </authorList>
    </citation>
    <scope>IDENTIFICATION</scope>
</reference>
<accession>A0A914M828</accession>
<protein>
    <submittedName>
        <fullName evidence="2">Uncharacterized protein</fullName>
    </submittedName>
</protein>
<organism evidence="1 2">
    <name type="scientific">Meloidogyne incognita</name>
    <name type="common">Southern root-knot nematode worm</name>
    <name type="synonym">Oxyuris incognita</name>
    <dbReference type="NCBI Taxonomy" id="6306"/>
    <lineage>
        <taxon>Eukaryota</taxon>
        <taxon>Metazoa</taxon>
        <taxon>Ecdysozoa</taxon>
        <taxon>Nematoda</taxon>
        <taxon>Chromadorea</taxon>
        <taxon>Rhabditida</taxon>
        <taxon>Tylenchina</taxon>
        <taxon>Tylenchomorpha</taxon>
        <taxon>Tylenchoidea</taxon>
        <taxon>Meloidogynidae</taxon>
        <taxon>Meloidogyninae</taxon>
        <taxon>Meloidogyne</taxon>
        <taxon>Meloidogyne incognita group</taxon>
    </lineage>
</organism>
<dbReference type="WBParaSite" id="Minc3s01416g23643">
    <property type="protein sequence ID" value="Minc3s01416g23643"/>
    <property type="gene ID" value="Minc3s01416g23643"/>
</dbReference>
<evidence type="ECO:0000313" key="1">
    <source>
        <dbReference type="Proteomes" id="UP000887563"/>
    </source>
</evidence>
<proteinExistence type="predicted"/>
<sequence>MWSLWMILCETEPLVHERRGLSKQAEDEQVFVPVLPILDSPCFGLDDGIFLWDADGRRQRIGVLSAKNEAAAIYLQIEGRTVIHARSVPLKTKELIFSN</sequence>
<dbReference type="Proteomes" id="UP000887563">
    <property type="component" value="Unplaced"/>
</dbReference>